<dbReference type="AlphaFoldDB" id="A0A7S4U8H8"/>
<proteinExistence type="predicted"/>
<evidence type="ECO:0000313" key="1">
    <source>
        <dbReference type="EMBL" id="CAE2320439.1"/>
    </source>
</evidence>
<sequence length="156" mass="17082">MVSYPRGMLLQARSRAPMKRTTRISALRTLPSEAQVQHLDQTARVTITTDSKYFQCACYSSIHRSLPNTSIPNNALLLLLSHLTRRSLDVNQEPAKQASARACCILATAHLSNSSLMRSWLSSSVVETTCTCASDLGIALLLGLTSCDFLCAMIIH</sequence>
<protein>
    <submittedName>
        <fullName evidence="1">Uncharacterized protein</fullName>
    </submittedName>
</protein>
<name>A0A7S4U8H8_GUITH</name>
<accession>A0A7S4U8H8</accession>
<gene>
    <name evidence="1" type="ORF">GTHE00462_LOCUS26900</name>
</gene>
<reference evidence="1" key="1">
    <citation type="submission" date="2021-01" db="EMBL/GenBank/DDBJ databases">
        <authorList>
            <person name="Corre E."/>
            <person name="Pelletier E."/>
            <person name="Niang G."/>
            <person name="Scheremetjew M."/>
            <person name="Finn R."/>
            <person name="Kale V."/>
            <person name="Holt S."/>
            <person name="Cochrane G."/>
            <person name="Meng A."/>
            <person name="Brown T."/>
            <person name="Cohen L."/>
        </authorList>
    </citation>
    <scope>NUCLEOTIDE SEQUENCE</scope>
    <source>
        <strain evidence="1">CCMP 2712</strain>
    </source>
</reference>
<organism evidence="1">
    <name type="scientific">Guillardia theta</name>
    <name type="common">Cryptophyte</name>
    <name type="synonym">Cryptomonas phi</name>
    <dbReference type="NCBI Taxonomy" id="55529"/>
    <lineage>
        <taxon>Eukaryota</taxon>
        <taxon>Cryptophyceae</taxon>
        <taxon>Pyrenomonadales</taxon>
        <taxon>Geminigeraceae</taxon>
        <taxon>Guillardia</taxon>
    </lineage>
</organism>
<dbReference type="EMBL" id="HBKN01034592">
    <property type="protein sequence ID" value="CAE2320439.1"/>
    <property type="molecule type" value="Transcribed_RNA"/>
</dbReference>